<evidence type="ECO:0000256" key="1">
    <source>
        <dbReference type="SAM" id="MobiDB-lite"/>
    </source>
</evidence>
<evidence type="ECO:0000313" key="4">
    <source>
        <dbReference type="Proteomes" id="UP000240883"/>
    </source>
</evidence>
<dbReference type="EMBL" id="KZ678132">
    <property type="protein sequence ID" value="PSN69864.1"/>
    <property type="molecule type" value="Genomic_DNA"/>
</dbReference>
<keyword evidence="2" id="KW-0812">Transmembrane</keyword>
<evidence type="ECO:0000256" key="2">
    <source>
        <dbReference type="SAM" id="Phobius"/>
    </source>
</evidence>
<keyword evidence="4" id="KW-1185">Reference proteome</keyword>
<feature type="compositionally biased region" description="Low complexity" evidence="1">
    <location>
        <begin position="87"/>
        <end position="119"/>
    </location>
</feature>
<dbReference type="AlphaFoldDB" id="A0A2T2NWR9"/>
<feature type="region of interest" description="Disordered" evidence="1">
    <location>
        <begin position="86"/>
        <end position="119"/>
    </location>
</feature>
<feature type="region of interest" description="Disordered" evidence="1">
    <location>
        <begin position="1"/>
        <end position="22"/>
    </location>
</feature>
<keyword evidence="2" id="KW-1133">Transmembrane helix</keyword>
<evidence type="ECO:0000313" key="3">
    <source>
        <dbReference type="EMBL" id="PSN69864.1"/>
    </source>
</evidence>
<name>A0A2T2NWR9_CORCC</name>
<proteinExistence type="predicted"/>
<gene>
    <name evidence="3" type="ORF">BS50DRAFT_571196</name>
</gene>
<protein>
    <submittedName>
        <fullName evidence="3">Uncharacterized protein</fullName>
    </submittedName>
</protein>
<reference evidence="3 4" key="1">
    <citation type="journal article" date="2018" name="Front. Microbiol.">
        <title>Genome-Wide Analysis of Corynespora cassiicola Leaf Fall Disease Putative Effectors.</title>
        <authorList>
            <person name="Lopez D."/>
            <person name="Ribeiro S."/>
            <person name="Label P."/>
            <person name="Fumanal B."/>
            <person name="Venisse J.S."/>
            <person name="Kohler A."/>
            <person name="de Oliveira R.R."/>
            <person name="Labutti K."/>
            <person name="Lipzen A."/>
            <person name="Lail K."/>
            <person name="Bauer D."/>
            <person name="Ohm R.A."/>
            <person name="Barry K.W."/>
            <person name="Spatafora J."/>
            <person name="Grigoriev I.V."/>
            <person name="Martin F.M."/>
            <person name="Pujade-Renaud V."/>
        </authorList>
    </citation>
    <scope>NUCLEOTIDE SEQUENCE [LARGE SCALE GENOMIC DNA]</scope>
    <source>
        <strain evidence="3 4">Philippines</strain>
    </source>
</reference>
<sequence>MAGVARMATDSHDRASTDNCSADQECAGEIEDIPVCNDPSATFPLEGTAVASPYKNVESVFSSLMGELAEITGAASGSIQISMAEKTTTGTASSSSETGTVSNSDETGTASSSAEASNTSASAETGAAAALGGPGSFGQTVTMVMCVWGVAALGGAGWLLM</sequence>
<keyword evidence="2" id="KW-0472">Membrane</keyword>
<dbReference type="Proteomes" id="UP000240883">
    <property type="component" value="Unassembled WGS sequence"/>
</dbReference>
<organism evidence="3 4">
    <name type="scientific">Corynespora cassiicola Philippines</name>
    <dbReference type="NCBI Taxonomy" id="1448308"/>
    <lineage>
        <taxon>Eukaryota</taxon>
        <taxon>Fungi</taxon>
        <taxon>Dikarya</taxon>
        <taxon>Ascomycota</taxon>
        <taxon>Pezizomycotina</taxon>
        <taxon>Dothideomycetes</taxon>
        <taxon>Pleosporomycetidae</taxon>
        <taxon>Pleosporales</taxon>
        <taxon>Corynesporascaceae</taxon>
        <taxon>Corynespora</taxon>
    </lineage>
</organism>
<dbReference type="OrthoDB" id="3792495at2759"/>
<accession>A0A2T2NWR9</accession>
<feature type="transmembrane region" description="Helical" evidence="2">
    <location>
        <begin position="141"/>
        <end position="160"/>
    </location>
</feature>